<evidence type="ECO:0000256" key="2">
    <source>
        <dbReference type="SAM" id="SignalP"/>
    </source>
</evidence>
<keyword evidence="4" id="KW-1185">Reference proteome</keyword>
<accession>T0AWZ1</accession>
<dbReference type="AlphaFoldDB" id="T0AWZ1"/>
<dbReference type="RefSeq" id="WP_021247675.1">
    <property type="nucleotide sequence ID" value="NZ_ATJV01000001.1"/>
</dbReference>
<proteinExistence type="predicted"/>
<dbReference type="STRING" id="1348657.M622_01065"/>
<reference evidence="3 4" key="1">
    <citation type="submission" date="2013-06" db="EMBL/GenBank/DDBJ databases">
        <title>Draft genome sequence of Thauera terpenica.</title>
        <authorList>
            <person name="Liu B."/>
            <person name="Frostegard A.H."/>
            <person name="Shapleigh J.P."/>
        </authorList>
    </citation>
    <scope>NUCLEOTIDE SEQUENCE [LARGE SCALE GENOMIC DNA]</scope>
    <source>
        <strain evidence="3 4">58Eu</strain>
    </source>
</reference>
<feature type="chain" id="PRO_5004560700" evidence="2">
    <location>
        <begin position="33"/>
        <end position="237"/>
    </location>
</feature>
<dbReference type="EMBL" id="ATJV01000001">
    <property type="protein sequence ID" value="EPZ17389.1"/>
    <property type="molecule type" value="Genomic_DNA"/>
</dbReference>
<dbReference type="OrthoDB" id="8777086at2"/>
<evidence type="ECO:0000313" key="4">
    <source>
        <dbReference type="Proteomes" id="UP000015455"/>
    </source>
</evidence>
<protein>
    <submittedName>
        <fullName evidence="3">Uncharacterized protein</fullName>
    </submittedName>
</protein>
<evidence type="ECO:0000256" key="1">
    <source>
        <dbReference type="SAM" id="MobiDB-lite"/>
    </source>
</evidence>
<name>T0AWZ1_9RHOO</name>
<feature type="compositionally biased region" description="Low complexity" evidence="1">
    <location>
        <begin position="180"/>
        <end position="189"/>
    </location>
</feature>
<feature type="compositionally biased region" description="Low complexity" evidence="1">
    <location>
        <begin position="116"/>
        <end position="138"/>
    </location>
</feature>
<gene>
    <name evidence="3" type="ORF">M622_01065</name>
</gene>
<organism evidence="3 4">
    <name type="scientific">Thauera terpenica 58Eu</name>
    <dbReference type="NCBI Taxonomy" id="1348657"/>
    <lineage>
        <taxon>Bacteria</taxon>
        <taxon>Pseudomonadati</taxon>
        <taxon>Pseudomonadota</taxon>
        <taxon>Betaproteobacteria</taxon>
        <taxon>Rhodocyclales</taxon>
        <taxon>Zoogloeaceae</taxon>
        <taxon>Thauera</taxon>
    </lineage>
</organism>
<feature type="region of interest" description="Disordered" evidence="1">
    <location>
        <begin position="111"/>
        <end position="219"/>
    </location>
</feature>
<keyword evidence="2" id="KW-0732">Signal</keyword>
<dbReference type="Proteomes" id="UP000015455">
    <property type="component" value="Unassembled WGS sequence"/>
</dbReference>
<dbReference type="PATRIC" id="fig|1348657.5.peg.212"/>
<feature type="compositionally biased region" description="Basic and acidic residues" evidence="1">
    <location>
        <begin position="166"/>
        <end position="179"/>
    </location>
</feature>
<feature type="compositionally biased region" description="Basic and acidic residues" evidence="1">
    <location>
        <begin position="190"/>
        <end position="207"/>
    </location>
</feature>
<feature type="signal peptide" evidence="2">
    <location>
        <begin position="1"/>
        <end position="32"/>
    </location>
</feature>
<sequence>MSRSTLRSALPVPLLALSMAVLLTLSPGTARAADTSSAAQDSADSARMIELQAQARALRAEAEATFQAAEPACYKKFLVNRCIDQARQQRLETIQRARALESEAHQLKLEQRQRAAAEAQAAQRDSTAGGDAGAATDTSADEVHTPPAATVTPLPLPDGRITPDAAAERIRAERARSAAEAEAGAQAARAARDAEKADKRARTEAEAAARAAAADQDRARYEERLRKYEEEQAAKKK</sequence>
<comment type="caution">
    <text evidence="3">The sequence shown here is derived from an EMBL/GenBank/DDBJ whole genome shotgun (WGS) entry which is preliminary data.</text>
</comment>
<evidence type="ECO:0000313" key="3">
    <source>
        <dbReference type="EMBL" id="EPZ17389.1"/>
    </source>
</evidence>
<dbReference type="eggNOG" id="ENOG5033D04">
    <property type="taxonomic scope" value="Bacteria"/>
</dbReference>